<evidence type="ECO:0000256" key="2">
    <source>
        <dbReference type="ARBA" id="ARBA00013168"/>
    </source>
</evidence>
<evidence type="ECO:0000256" key="4">
    <source>
        <dbReference type="ARBA" id="ARBA00022598"/>
    </source>
</evidence>
<keyword evidence="3" id="KW-0820">tRNA-binding</keyword>
<dbReference type="GO" id="GO:0002161">
    <property type="term" value="F:aminoacyl-tRNA deacylase activity"/>
    <property type="evidence" value="ECO:0007669"/>
    <property type="project" value="TreeGrafter"/>
</dbReference>
<dbReference type="Pfam" id="PF07973">
    <property type="entry name" value="tRNA_SAD"/>
    <property type="match status" value="1"/>
</dbReference>
<dbReference type="Gene3D" id="3.30.980.10">
    <property type="entry name" value="Threonyl-trna Synthetase, Chain A, domain 2"/>
    <property type="match status" value="1"/>
</dbReference>
<evidence type="ECO:0000256" key="9">
    <source>
        <dbReference type="ARBA" id="ARBA00023146"/>
    </source>
</evidence>
<dbReference type="SUPFAM" id="SSF55186">
    <property type="entry name" value="ThrRS/AlaRS common domain"/>
    <property type="match status" value="1"/>
</dbReference>
<dbReference type="InterPro" id="IPR018165">
    <property type="entry name" value="Ala-tRNA-synth_IIc_core"/>
</dbReference>
<protein>
    <recommendedName>
        <fullName evidence="2">alanine--tRNA ligase</fullName>
        <ecNumber evidence="2">6.1.1.7</ecNumber>
    </recommendedName>
</protein>
<dbReference type="FunFam" id="3.30.980.10:FF:000004">
    <property type="entry name" value="Alanine--tRNA ligase, cytoplasmic"/>
    <property type="match status" value="1"/>
</dbReference>
<keyword evidence="5" id="KW-0547">Nucleotide-binding</keyword>
<evidence type="ECO:0000256" key="3">
    <source>
        <dbReference type="ARBA" id="ARBA00022555"/>
    </source>
</evidence>
<feature type="domain" description="Alanyl-transfer RNA synthetases family profile" evidence="11">
    <location>
        <begin position="1"/>
        <end position="164"/>
    </location>
</feature>
<dbReference type="PROSITE" id="PS50860">
    <property type="entry name" value="AA_TRNA_LIGASE_II_ALA"/>
    <property type="match status" value="1"/>
</dbReference>
<feature type="non-terminal residue" evidence="12">
    <location>
        <position position="273"/>
    </location>
</feature>
<dbReference type="GO" id="GO:0004813">
    <property type="term" value="F:alanine-tRNA ligase activity"/>
    <property type="evidence" value="ECO:0007669"/>
    <property type="project" value="UniProtKB-EC"/>
</dbReference>
<evidence type="ECO:0000256" key="8">
    <source>
        <dbReference type="ARBA" id="ARBA00022917"/>
    </source>
</evidence>
<dbReference type="PANTHER" id="PTHR11777:SF9">
    <property type="entry name" value="ALANINE--TRNA LIGASE, CYTOPLASMIC"/>
    <property type="match status" value="1"/>
</dbReference>
<evidence type="ECO:0000256" key="7">
    <source>
        <dbReference type="ARBA" id="ARBA00022884"/>
    </source>
</evidence>
<dbReference type="InterPro" id="IPR050058">
    <property type="entry name" value="Ala-tRNA_ligase"/>
</dbReference>
<accession>X1N396</accession>
<evidence type="ECO:0000259" key="11">
    <source>
        <dbReference type="PROSITE" id="PS50860"/>
    </source>
</evidence>
<dbReference type="GO" id="GO:0005829">
    <property type="term" value="C:cytosol"/>
    <property type="evidence" value="ECO:0007669"/>
    <property type="project" value="TreeGrafter"/>
</dbReference>
<dbReference type="AlphaFoldDB" id="X1N396"/>
<dbReference type="PANTHER" id="PTHR11777">
    <property type="entry name" value="ALANYL-TRNA SYNTHETASE"/>
    <property type="match status" value="1"/>
</dbReference>
<evidence type="ECO:0000256" key="6">
    <source>
        <dbReference type="ARBA" id="ARBA00022840"/>
    </source>
</evidence>
<keyword evidence="10" id="KW-0175">Coiled coil</keyword>
<reference evidence="12" key="1">
    <citation type="journal article" date="2014" name="Front. Microbiol.">
        <title>High frequency of phylogenetically diverse reductive dehalogenase-homologous genes in deep subseafloor sedimentary metagenomes.</title>
        <authorList>
            <person name="Kawai M."/>
            <person name="Futagami T."/>
            <person name="Toyoda A."/>
            <person name="Takaki Y."/>
            <person name="Nishi S."/>
            <person name="Hori S."/>
            <person name="Arai W."/>
            <person name="Tsubouchi T."/>
            <person name="Morono Y."/>
            <person name="Uchiyama I."/>
            <person name="Ito T."/>
            <person name="Fujiyama A."/>
            <person name="Inagaki F."/>
            <person name="Takami H."/>
        </authorList>
    </citation>
    <scope>NUCLEOTIDE SEQUENCE</scope>
    <source>
        <strain evidence="12">Expedition CK06-06</strain>
    </source>
</reference>
<keyword evidence="6" id="KW-0067">ATP-binding</keyword>
<proteinExistence type="inferred from homology"/>
<evidence type="ECO:0000256" key="1">
    <source>
        <dbReference type="ARBA" id="ARBA00008226"/>
    </source>
</evidence>
<keyword evidence="8" id="KW-0648">Protein biosynthesis</keyword>
<keyword evidence="7" id="KW-0694">RNA-binding</keyword>
<evidence type="ECO:0000256" key="5">
    <source>
        <dbReference type="ARBA" id="ARBA00022741"/>
    </source>
</evidence>
<name>X1N396_9ZZZZ</name>
<dbReference type="InterPro" id="IPR012947">
    <property type="entry name" value="tRNA_SAD"/>
</dbReference>
<dbReference type="Gene3D" id="3.10.310.40">
    <property type="match status" value="1"/>
</dbReference>
<dbReference type="EMBL" id="BARV01021240">
    <property type="protein sequence ID" value="GAI21345.1"/>
    <property type="molecule type" value="Genomic_DNA"/>
</dbReference>
<dbReference type="SMART" id="SM00863">
    <property type="entry name" value="tRNA_SAD"/>
    <property type="match status" value="1"/>
</dbReference>
<comment type="similarity">
    <text evidence="1">Belongs to the class-II aminoacyl-tRNA synthetase family.</text>
</comment>
<dbReference type="Gene3D" id="6.10.250.550">
    <property type="match status" value="1"/>
</dbReference>
<dbReference type="Gene3D" id="3.30.54.20">
    <property type="match status" value="1"/>
</dbReference>
<dbReference type="GO" id="GO:0005524">
    <property type="term" value="F:ATP binding"/>
    <property type="evidence" value="ECO:0007669"/>
    <property type="project" value="UniProtKB-KW"/>
</dbReference>
<evidence type="ECO:0000313" key="12">
    <source>
        <dbReference type="EMBL" id="GAI21345.1"/>
    </source>
</evidence>
<organism evidence="12">
    <name type="scientific">marine sediment metagenome</name>
    <dbReference type="NCBI Taxonomy" id="412755"/>
    <lineage>
        <taxon>unclassified sequences</taxon>
        <taxon>metagenomes</taxon>
        <taxon>ecological metagenomes</taxon>
    </lineage>
</organism>
<comment type="caution">
    <text evidence="12">The sequence shown here is derived from an EMBL/GenBank/DDBJ whole genome shotgun (WGS) entry which is preliminary data.</text>
</comment>
<sequence length="273" mass="30463">VEAEVDRDRRLDIARNHTATHLLHLALRQVLGEHVQQRGSLVAPERFRFDFSHLTAMMPEEIQEVNHIVNEKIRQNLKVYSEEAPYKQAIDEGAIALFDEKYGDIVRVLKIGEPVISFELCGGTHVASTGEIGFFHIISESSIGAGLRRIEAITGRGAEAFIERRLSALTEMASRLATEVENVSDKVDVLIAERDQEHKRIQALESELARIRTESLLTQAEVVNGVTVLAARVPPSRLEALREMGDLLREQLKSGVIVLGTVYEDKPLFLAAV</sequence>
<keyword evidence="9" id="KW-0030">Aminoacyl-tRNA synthetase</keyword>
<keyword evidence="4" id="KW-0436">Ligase</keyword>
<dbReference type="GO" id="GO:0000049">
    <property type="term" value="F:tRNA binding"/>
    <property type="evidence" value="ECO:0007669"/>
    <property type="project" value="UniProtKB-KW"/>
</dbReference>
<dbReference type="EC" id="6.1.1.7" evidence="2"/>
<feature type="non-terminal residue" evidence="12">
    <location>
        <position position="1"/>
    </location>
</feature>
<feature type="coiled-coil region" evidence="10">
    <location>
        <begin position="187"/>
        <end position="214"/>
    </location>
</feature>
<dbReference type="InterPro" id="IPR018163">
    <property type="entry name" value="Thr/Ala-tRNA-synth_IIc_edit"/>
</dbReference>
<evidence type="ECO:0000256" key="10">
    <source>
        <dbReference type="SAM" id="Coils"/>
    </source>
</evidence>
<gene>
    <name evidence="12" type="ORF">S06H3_35226</name>
</gene>
<dbReference type="GO" id="GO:0006419">
    <property type="term" value="P:alanyl-tRNA aminoacylation"/>
    <property type="evidence" value="ECO:0007669"/>
    <property type="project" value="InterPro"/>
</dbReference>